<feature type="compositionally biased region" description="Polar residues" evidence="1">
    <location>
        <begin position="201"/>
        <end position="210"/>
    </location>
</feature>
<keyword evidence="3" id="KW-1185">Reference proteome</keyword>
<reference evidence="2" key="1">
    <citation type="journal article" date="2019" name="bioRxiv">
        <title>The Genome of the Zebra Mussel, Dreissena polymorpha: A Resource for Invasive Species Research.</title>
        <authorList>
            <person name="McCartney M.A."/>
            <person name="Auch B."/>
            <person name="Kono T."/>
            <person name="Mallez S."/>
            <person name="Zhang Y."/>
            <person name="Obille A."/>
            <person name="Becker A."/>
            <person name="Abrahante J.E."/>
            <person name="Garbe J."/>
            <person name="Badalamenti J.P."/>
            <person name="Herman A."/>
            <person name="Mangelson H."/>
            <person name="Liachko I."/>
            <person name="Sullivan S."/>
            <person name="Sone E.D."/>
            <person name="Koren S."/>
            <person name="Silverstein K.A.T."/>
            <person name="Beckman K.B."/>
            <person name="Gohl D.M."/>
        </authorList>
    </citation>
    <scope>NUCLEOTIDE SEQUENCE</scope>
    <source>
        <strain evidence="2">Duluth1</strain>
        <tissue evidence="2">Whole animal</tissue>
    </source>
</reference>
<dbReference type="Proteomes" id="UP000828390">
    <property type="component" value="Unassembled WGS sequence"/>
</dbReference>
<dbReference type="PRINTS" id="PR01217">
    <property type="entry name" value="PRICHEXTENSN"/>
</dbReference>
<evidence type="ECO:0000313" key="2">
    <source>
        <dbReference type="EMBL" id="KAH3881463.1"/>
    </source>
</evidence>
<feature type="compositionally biased region" description="Pro residues" evidence="1">
    <location>
        <begin position="157"/>
        <end position="174"/>
    </location>
</feature>
<dbReference type="EMBL" id="JAIWYP010000001">
    <property type="protein sequence ID" value="KAH3881463.1"/>
    <property type="molecule type" value="Genomic_DNA"/>
</dbReference>
<feature type="region of interest" description="Disordered" evidence="1">
    <location>
        <begin position="105"/>
        <end position="210"/>
    </location>
</feature>
<organism evidence="2 3">
    <name type="scientific">Dreissena polymorpha</name>
    <name type="common">Zebra mussel</name>
    <name type="synonym">Mytilus polymorpha</name>
    <dbReference type="NCBI Taxonomy" id="45954"/>
    <lineage>
        <taxon>Eukaryota</taxon>
        <taxon>Metazoa</taxon>
        <taxon>Spiralia</taxon>
        <taxon>Lophotrochozoa</taxon>
        <taxon>Mollusca</taxon>
        <taxon>Bivalvia</taxon>
        <taxon>Autobranchia</taxon>
        <taxon>Heteroconchia</taxon>
        <taxon>Euheterodonta</taxon>
        <taxon>Imparidentia</taxon>
        <taxon>Neoheterodontei</taxon>
        <taxon>Myida</taxon>
        <taxon>Dreissenoidea</taxon>
        <taxon>Dreissenidae</taxon>
        <taxon>Dreissena</taxon>
    </lineage>
</organism>
<protein>
    <submittedName>
        <fullName evidence="2">Uncharacterized protein</fullName>
    </submittedName>
</protein>
<reference evidence="2" key="2">
    <citation type="submission" date="2020-11" db="EMBL/GenBank/DDBJ databases">
        <authorList>
            <person name="McCartney M.A."/>
            <person name="Auch B."/>
            <person name="Kono T."/>
            <person name="Mallez S."/>
            <person name="Becker A."/>
            <person name="Gohl D.M."/>
            <person name="Silverstein K.A.T."/>
            <person name="Koren S."/>
            <person name="Bechman K.B."/>
            <person name="Herman A."/>
            <person name="Abrahante J.E."/>
            <person name="Garbe J."/>
        </authorList>
    </citation>
    <scope>NUCLEOTIDE SEQUENCE</scope>
    <source>
        <strain evidence="2">Duluth1</strain>
        <tissue evidence="2">Whole animal</tissue>
    </source>
</reference>
<dbReference type="AlphaFoldDB" id="A0A9D4MQ60"/>
<feature type="compositionally biased region" description="Pro residues" evidence="1">
    <location>
        <begin position="109"/>
        <end position="150"/>
    </location>
</feature>
<name>A0A9D4MQ60_DREPO</name>
<evidence type="ECO:0000313" key="3">
    <source>
        <dbReference type="Proteomes" id="UP000828390"/>
    </source>
</evidence>
<comment type="caution">
    <text evidence="2">The sequence shown here is derived from an EMBL/GenBank/DDBJ whole genome shotgun (WGS) entry which is preliminary data.</text>
</comment>
<sequence>MDTDNQGGDVRWDCAESAIRQAIYMPLYRDPTSQIIHIRNTGGNELSCDHCGYFNKHSKGTSCHTEPTTNSTVLSADTKASFASAIYELKAKRLSDIIYQGVGGGHLSAPPPQPPPCPIPGGEAPPPPPTPQPLPPPGSGIPIPPPPHPPSGKGIPQPSPPGSVASPPPPPPPVFGRGTSGGAPPPPPRQAEYNEQKRSHSNLNQTLCRG</sequence>
<accession>A0A9D4MQ60</accession>
<proteinExistence type="predicted"/>
<evidence type="ECO:0000256" key="1">
    <source>
        <dbReference type="SAM" id="MobiDB-lite"/>
    </source>
</evidence>
<gene>
    <name evidence="2" type="ORF">DPMN_005389</name>
</gene>